<dbReference type="Proteomes" id="UP000005435">
    <property type="component" value="Chromosome"/>
</dbReference>
<reference evidence="1 2" key="2">
    <citation type="journal article" date="2012" name="Stand. Genomic Sci.">
        <title>Complete Genome Sequence of Clostridium clariflavum DSM 19732.</title>
        <authorList>
            <person name="Izquierdo J.A."/>
            <person name="Goodwin L."/>
            <person name="Davenport K.W."/>
            <person name="Teshima H."/>
            <person name="Bruce D."/>
            <person name="Detter C."/>
            <person name="Tapia R."/>
            <person name="Han S."/>
            <person name="Land M."/>
            <person name="Hauser L."/>
            <person name="Jeffries C.D."/>
            <person name="Han J."/>
            <person name="Pitluck S."/>
            <person name="Nolan M."/>
            <person name="Chen A."/>
            <person name="Huntemann M."/>
            <person name="Mavromatis K."/>
            <person name="Mikhailova N."/>
            <person name="Liolios K."/>
            <person name="Woyke T."/>
            <person name="Lynd L.R."/>
        </authorList>
    </citation>
    <scope>NUCLEOTIDE SEQUENCE [LARGE SCALE GENOMIC DNA]</scope>
    <source>
        <strain evidence="2">DSM 19732 / NBRC 101661 / EBR45</strain>
    </source>
</reference>
<dbReference type="SUPFAM" id="SSF82171">
    <property type="entry name" value="DPP6 N-terminal domain-like"/>
    <property type="match status" value="1"/>
</dbReference>
<reference evidence="2" key="1">
    <citation type="submission" date="2011-12" db="EMBL/GenBank/DDBJ databases">
        <title>Complete sequence of Clostridium clariflavum DSM 19732.</title>
        <authorList>
            <consortium name="US DOE Joint Genome Institute"/>
            <person name="Lucas S."/>
            <person name="Han J."/>
            <person name="Lapidus A."/>
            <person name="Cheng J.-F."/>
            <person name="Goodwin L."/>
            <person name="Pitluck S."/>
            <person name="Peters L."/>
            <person name="Teshima H."/>
            <person name="Detter J.C."/>
            <person name="Han C."/>
            <person name="Tapia R."/>
            <person name="Land M."/>
            <person name="Hauser L."/>
            <person name="Kyrpides N."/>
            <person name="Ivanova N."/>
            <person name="Pagani I."/>
            <person name="Kitzmiller T."/>
            <person name="Lynd L."/>
            <person name="Izquierdo J."/>
            <person name="Woyke T."/>
        </authorList>
    </citation>
    <scope>NUCLEOTIDE SEQUENCE [LARGE SCALE GENOMIC DNA]</scope>
    <source>
        <strain evidence="2">DSM 19732 / NBRC 101661 / EBR45</strain>
    </source>
</reference>
<accession>G8LTC0</accession>
<sequence>MKDDGIDWENVNGFVDWPAYDNGNLFVNVVFSVDSKQKCKLYHIKDNECKEVKIKINEEIAYMRSLGAIEGNRLMYRINSKFYIIDYEGNVLEERLLIDDEIFNTLGAYRMRVSYDGKKILYELGKNPIDLNIYDLETGKTRVLCPGGYNDGEYGDKDTFELYGLSYINLWSGNNTVIVVIELYDKESGNQTIVAKAFESD</sequence>
<name>G8LTC0_ACECE</name>
<evidence type="ECO:0000313" key="2">
    <source>
        <dbReference type="Proteomes" id="UP000005435"/>
    </source>
</evidence>
<gene>
    <name evidence="1" type="ordered locus">Clocl_1757</name>
</gene>
<dbReference type="EMBL" id="CP003065">
    <property type="protein sequence ID" value="AEV68367.1"/>
    <property type="molecule type" value="Genomic_DNA"/>
</dbReference>
<organism evidence="1 2">
    <name type="scientific">Acetivibrio clariflavus (strain DSM 19732 / NBRC 101661 / EBR45)</name>
    <name type="common">Clostridium clariflavum</name>
    <dbReference type="NCBI Taxonomy" id="720554"/>
    <lineage>
        <taxon>Bacteria</taxon>
        <taxon>Bacillati</taxon>
        <taxon>Bacillota</taxon>
        <taxon>Clostridia</taxon>
        <taxon>Eubacteriales</taxon>
        <taxon>Oscillospiraceae</taxon>
        <taxon>Acetivibrio</taxon>
    </lineage>
</organism>
<evidence type="ECO:0000313" key="1">
    <source>
        <dbReference type="EMBL" id="AEV68367.1"/>
    </source>
</evidence>
<dbReference type="eggNOG" id="ENOG50342R2">
    <property type="taxonomic scope" value="Bacteria"/>
</dbReference>
<dbReference type="KEGG" id="ccl:Clocl_1757"/>
<dbReference type="HOGENOM" id="CLU_1358466_0_0_9"/>
<dbReference type="STRING" id="720554.Clocl_1757"/>
<protein>
    <submittedName>
        <fullName evidence="1">Uncharacterized protein</fullName>
    </submittedName>
</protein>
<dbReference type="AlphaFoldDB" id="G8LTC0"/>
<proteinExistence type="predicted"/>
<keyword evidence="2" id="KW-1185">Reference proteome</keyword>